<dbReference type="AlphaFoldDB" id="A0A895XNS3"/>
<dbReference type="NCBIfam" id="TIGR01740">
    <property type="entry name" value="pyrF"/>
    <property type="match status" value="1"/>
</dbReference>
<evidence type="ECO:0000256" key="3">
    <source>
        <dbReference type="ARBA" id="ARBA00012321"/>
    </source>
</evidence>
<name>A0A895XNS3_9ACTN</name>
<feature type="domain" description="Orotidine 5'-phosphate decarboxylase" evidence="12">
    <location>
        <begin position="15"/>
        <end position="240"/>
    </location>
</feature>
<comment type="function">
    <text evidence="1">Catalyzes the decarboxylation of orotidine 5'-monophosphate (OMP) to uridine 5'-monophosphate (UMP).</text>
</comment>
<dbReference type="EC" id="4.1.1.23" evidence="3 11"/>
<dbReference type="GO" id="GO:0044205">
    <property type="term" value="P:'de novo' UMP biosynthetic process"/>
    <property type="evidence" value="ECO:0007669"/>
    <property type="project" value="UniProtKB-UniPathway"/>
</dbReference>
<keyword evidence="6 11" id="KW-0665">Pyrimidine biosynthesis</keyword>
<comment type="similarity">
    <text evidence="11">Belongs to the OMP decarboxylase family.</text>
</comment>
<feature type="binding site" evidence="10">
    <location>
        <position position="225"/>
    </location>
    <ligand>
        <name>substrate</name>
    </ligand>
</feature>
<dbReference type="SUPFAM" id="SSF51366">
    <property type="entry name" value="Ribulose-phoshate binding barrel"/>
    <property type="match status" value="1"/>
</dbReference>
<dbReference type="PANTHER" id="PTHR32119">
    <property type="entry name" value="OROTIDINE 5'-PHOSPHATE DECARBOXYLASE"/>
    <property type="match status" value="1"/>
</dbReference>
<dbReference type="Gene3D" id="3.20.20.70">
    <property type="entry name" value="Aldolase class I"/>
    <property type="match status" value="1"/>
</dbReference>
<dbReference type="SMART" id="SM00934">
    <property type="entry name" value="OMPdecase"/>
    <property type="match status" value="1"/>
</dbReference>
<evidence type="ECO:0000256" key="6">
    <source>
        <dbReference type="ARBA" id="ARBA00022975"/>
    </source>
</evidence>
<dbReference type="Pfam" id="PF00215">
    <property type="entry name" value="OMPdecase"/>
    <property type="match status" value="1"/>
</dbReference>
<feature type="binding site" evidence="10">
    <location>
        <position position="21"/>
    </location>
    <ligand>
        <name>substrate</name>
    </ligand>
</feature>
<organism evidence="13 14">
    <name type="scientific">Natronoglycomyces albus</name>
    <dbReference type="NCBI Taxonomy" id="2811108"/>
    <lineage>
        <taxon>Bacteria</taxon>
        <taxon>Bacillati</taxon>
        <taxon>Actinomycetota</taxon>
        <taxon>Actinomycetes</taxon>
        <taxon>Glycomycetales</taxon>
        <taxon>Glycomycetaceae</taxon>
        <taxon>Natronoglycomyces</taxon>
    </lineage>
</organism>
<keyword evidence="14" id="KW-1185">Reference proteome</keyword>
<dbReference type="InterPro" id="IPR014732">
    <property type="entry name" value="OMPdecase"/>
</dbReference>
<evidence type="ECO:0000259" key="12">
    <source>
        <dbReference type="SMART" id="SM00934"/>
    </source>
</evidence>
<comment type="pathway">
    <text evidence="2 11">Pyrimidine metabolism; UMP biosynthesis via de novo pathway; UMP from orotate: step 2/2.</text>
</comment>
<dbReference type="RefSeq" id="WP_213171195.1">
    <property type="nucleotide sequence ID" value="NZ_CP070496.1"/>
</dbReference>
<dbReference type="GO" id="GO:0006207">
    <property type="term" value="P:'de novo' pyrimidine nucleobase biosynthetic process"/>
    <property type="evidence" value="ECO:0007669"/>
    <property type="project" value="InterPro"/>
</dbReference>
<dbReference type="InterPro" id="IPR001754">
    <property type="entry name" value="OMPdeCOase_dom"/>
</dbReference>
<comment type="catalytic activity">
    <reaction evidence="8 11">
        <text>orotidine 5'-phosphate + H(+) = UMP + CO2</text>
        <dbReference type="Rhea" id="RHEA:11596"/>
        <dbReference type="ChEBI" id="CHEBI:15378"/>
        <dbReference type="ChEBI" id="CHEBI:16526"/>
        <dbReference type="ChEBI" id="CHEBI:57538"/>
        <dbReference type="ChEBI" id="CHEBI:57865"/>
        <dbReference type="EC" id="4.1.1.23"/>
    </reaction>
</comment>
<feature type="active site" description="For OMPdecase activity" evidence="9">
    <location>
        <position position="69"/>
    </location>
</feature>
<dbReference type="NCBIfam" id="NF001273">
    <property type="entry name" value="PRK00230.1"/>
    <property type="match status" value="1"/>
</dbReference>
<evidence type="ECO:0000256" key="10">
    <source>
        <dbReference type="PIRSR" id="PIRSR614732-2"/>
    </source>
</evidence>
<dbReference type="EMBL" id="CP070496">
    <property type="protein sequence ID" value="QSB05193.1"/>
    <property type="molecule type" value="Genomic_DNA"/>
</dbReference>
<evidence type="ECO:0000256" key="2">
    <source>
        <dbReference type="ARBA" id="ARBA00004861"/>
    </source>
</evidence>
<feature type="binding site" evidence="10">
    <location>
        <position position="133"/>
    </location>
    <ligand>
        <name>substrate</name>
    </ligand>
</feature>
<protein>
    <recommendedName>
        <fullName evidence="4 11">Orotidine 5'-phosphate decarboxylase</fullName>
        <ecNumber evidence="3 11">4.1.1.23</ecNumber>
    </recommendedName>
</protein>
<accession>A0A895XNS3</accession>
<evidence type="ECO:0000256" key="5">
    <source>
        <dbReference type="ARBA" id="ARBA00022793"/>
    </source>
</evidence>
<gene>
    <name evidence="13" type="primary">pyrF</name>
    <name evidence="13" type="ORF">JQS30_15775</name>
</gene>
<evidence type="ECO:0000256" key="4">
    <source>
        <dbReference type="ARBA" id="ARBA00021923"/>
    </source>
</evidence>
<dbReference type="UniPathway" id="UPA00070">
    <property type="reaction ID" value="UER00120"/>
</dbReference>
<dbReference type="InterPro" id="IPR018089">
    <property type="entry name" value="OMPdecase_AS"/>
</dbReference>
<keyword evidence="5 11" id="KW-0210">Decarboxylase</keyword>
<evidence type="ECO:0000256" key="1">
    <source>
        <dbReference type="ARBA" id="ARBA00002356"/>
    </source>
</evidence>
<dbReference type="InterPro" id="IPR013785">
    <property type="entry name" value="Aldolase_TIM"/>
</dbReference>
<proteinExistence type="inferred from homology"/>
<feature type="active site" description="For OMPdecase activity" evidence="9">
    <location>
        <position position="71"/>
    </location>
</feature>
<dbReference type="KEGG" id="nav:JQS30_15775"/>
<feature type="binding site" evidence="10">
    <location>
        <position position="224"/>
    </location>
    <ligand>
        <name>substrate</name>
    </ligand>
</feature>
<dbReference type="InterPro" id="IPR011060">
    <property type="entry name" value="RibuloseP-bd_barrel"/>
</dbReference>
<evidence type="ECO:0000256" key="7">
    <source>
        <dbReference type="ARBA" id="ARBA00023239"/>
    </source>
</evidence>
<evidence type="ECO:0000313" key="13">
    <source>
        <dbReference type="EMBL" id="QSB05193.1"/>
    </source>
</evidence>
<reference evidence="13" key="1">
    <citation type="submission" date="2021-02" db="EMBL/GenBank/DDBJ databases">
        <title>Natronoglycomyces albus gen. nov., sp. nov, a haloalkaliphilic actinobacterium from a soda solonchak soil.</title>
        <authorList>
            <person name="Sorokin D.Y."/>
            <person name="Khijniak T.V."/>
            <person name="Zakharycheva A.P."/>
            <person name="Boueva O.V."/>
            <person name="Ariskina E.V."/>
            <person name="Hahnke R.L."/>
            <person name="Bunk B."/>
            <person name="Sproer C."/>
            <person name="Schumann P."/>
            <person name="Evtushenko L.I."/>
            <person name="Kublanov I.V."/>
        </authorList>
    </citation>
    <scope>NUCLEOTIDE SEQUENCE</scope>
    <source>
        <strain evidence="13">DSM 106290</strain>
    </source>
</reference>
<dbReference type="GO" id="GO:0004590">
    <property type="term" value="F:orotidine-5'-phosphate decarboxylase activity"/>
    <property type="evidence" value="ECO:0007669"/>
    <property type="project" value="UniProtKB-EC"/>
</dbReference>
<dbReference type="GO" id="GO:0005829">
    <property type="term" value="C:cytosol"/>
    <property type="evidence" value="ECO:0007669"/>
    <property type="project" value="TreeGrafter"/>
</dbReference>
<feature type="active site" description="For OMPdecase activity" evidence="9">
    <location>
        <position position="74"/>
    </location>
</feature>
<dbReference type="CDD" id="cd04725">
    <property type="entry name" value="OMP_decarboxylase_like"/>
    <property type="match status" value="1"/>
</dbReference>
<evidence type="ECO:0000256" key="9">
    <source>
        <dbReference type="PIRSR" id="PIRSR614732-1"/>
    </source>
</evidence>
<dbReference type="PANTHER" id="PTHR32119:SF2">
    <property type="entry name" value="OROTIDINE 5'-PHOSPHATE DECARBOXYLASE"/>
    <property type="match status" value="1"/>
</dbReference>
<evidence type="ECO:0000256" key="11">
    <source>
        <dbReference type="RuleBase" id="RU000512"/>
    </source>
</evidence>
<keyword evidence="7 11" id="KW-0456">Lyase</keyword>
<evidence type="ECO:0000313" key="14">
    <source>
        <dbReference type="Proteomes" id="UP000662939"/>
    </source>
</evidence>
<sequence>MSVHTERSSSPSRDKLCLALDLTDRAALLDIVDELKDLVGWFKINSAFTLFGPELVRELLARDVRVFLDLKLHDIPNTLAGYGTAVTELGAHLVTVHTSGGVDMMRSLVTSADEAAAQLNKPRPTFVGVTILTSTDQTGLNQELNVPGTVEEEVARRAGLAKEAGLDGIVCAPVELATARKVLPDAAFLVTPGTRSPGVSGNDHRRVGTHANAIADGSSLLVIGRQVLHSEDRRTTVAQIVEEIEEARA</sequence>
<dbReference type="Proteomes" id="UP000662939">
    <property type="component" value="Chromosome"/>
</dbReference>
<feature type="binding site" evidence="10">
    <location>
        <position position="43"/>
    </location>
    <ligand>
        <name>substrate</name>
    </ligand>
</feature>
<dbReference type="PROSITE" id="PS00156">
    <property type="entry name" value="OMPDECASE"/>
    <property type="match status" value="1"/>
</dbReference>
<evidence type="ECO:0000256" key="8">
    <source>
        <dbReference type="ARBA" id="ARBA00049157"/>
    </source>
</evidence>
<feature type="binding site" evidence="10">
    <location>
        <position position="195"/>
    </location>
    <ligand>
        <name>substrate</name>
    </ligand>
</feature>